<feature type="transmembrane region" description="Helical" evidence="6">
    <location>
        <begin position="356"/>
        <end position="377"/>
    </location>
</feature>
<comment type="caution">
    <text evidence="8">The sequence shown here is derived from an EMBL/GenBank/DDBJ whole genome shotgun (WGS) entry which is preliminary data.</text>
</comment>
<dbReference type="Proteomes" id="UP000215509">
    <property type="component" value="Unassembled WGS sequence"/>
</dbReference>
<evidence type="ECO:0000256" key="3">
    <source>
        <dbReference type="ARBA" id="ARBA00022692"/>
    </source>
</evidence>
<protein>
    <submittedName>
        <fullName evidence="8">MFS transporter</fullName>
    </submittedName>
</protein>
<evidence type="ECO:0000259" key="7">
    <source>
        <dbReference type="PROSITE" id="PS50850"/>
    </source>
</evidence>
<feature type="transmembrane region" description="Helical" evidence="6">
    <location>
        <begin position="59"/>
        <end position="81"/>
    </location>
</feature>
<evidence type="ECO:0000256" key="2">
    <source>
        <dbReference type="ARBA" id="ARBA00022448"/>
    </source>
</evidence>
<dbReference type="PROSITE" id="PS00217">
    <property type="entry name" value="SUGAR_TRANSPORT_2"/>
    <property type="match status" value="1"/>
</dbReference>
<organism evidence="8 9">
    <name type="scientific">Paenibacillus rigui</name>
    <dbReference type="NCBI Taxonomy" id="554312"/>
    <lineage>
        <taxon>Bacteria</taxon>
        <taxon>Bacillati</taxon>
        <taxon>Bacillota</taxon>
        <taxon>Bacilli</taxon>
        <taxon>Bacillales</taxon>
        <taxon>Paenibacillaceae</taxon>
        <taxon>Paenibacillus</taxon>
    </lineage>
</organism>
<name>A0A229ULN3_9BACL</name>
<feature type="transmembrane region" description="Helical" evidence="6">
    <location>
        <begin position="151"/>
        <end position="173"/>
    </location>
</feature>
<accession>A0A229ULN3</accession>
<feature type="domain" description="Major facilitator superfamily (MFS) profile" evidence="7">
    <location>
        <begin position="27"/>
        <end position="444"/>
    </location>
</feature>
<evidence type="ECO:0000256" key="4">
    <source>
        <dbReference type="ARBA" id="ARBA00022989"/>
    </source>
</evidence>
<feature type="transmembrane region" description="Helical" evidence="6">
    <location>
        <begin position="420"/>
        <end position="441"/>
    </location>
</feature>
<reference evidence="8 9" key="1">
    <citation type="submission" date="2017-07" db="EMBL/GenBank/DDBJ databases">
        <title>Genome sequencing and assembly of Paenibacillus rigui.</title>
        <authorList>
            <person name="Mayilraj S."/>
        </authorList>
    </citation>
    <scope>NUCLEOTIDE SEQUENCE [LARGE SCALE GENOMIC DNA]</scope>
    <source>
        <strain evidence="8 9">JCM 16352</strain>
    </source>
</reference>
<feature type="transmembrane region" description="Helical" evidence="6">
    <location>
        <begin position="29"/>
        <end position="53"/>
    </location>
</feature>
<feature type="transmembrane region" description="Helical" evidence="6">
    <location>
        <begin position="329"/>
        <end position="350"/>
    </location>
</feature>
<feature type="transmembrane region" description="Helical" evidence="6">
    <location>
        <begin position="118"/>
        <end position="139"/>
    </location>
</feature>
<keyword evidence="3 6" id="KW-0812">Transmembrane</keyword>
<dbReference type="Pfam" id="PF00083">
    <property type="entry name" value="Sugar_tr"/>
    <property type="match status" value="1"/>
</dbReference>
<feature type="transmembrane region" description="Helical" evidence="6">
    <location>
        <begin position="179"/>
        <end position="196"/>
    </location>
</feature>
<sequence>MALGPGSLENISARIERLPLTGWQTKARLIVGTATFFDAFDALAIAYALPILIKEFSLSAGQIGLVISIGFFGQLIGALLSGFLAEKIGRLRMTVYTILLFSITSFLVASSWSLGSLLFFRFIQGVGLGGEVPLAASYINEITKAQRRGRFVLLYELIFSFGLMAVAIISYFLIPTLGWRWIFIIGGIPAVLTLFMRRVLPESPRWLAGVGRAKEADETMTFIENQVRARIQGDLPEPEPAPLKQERRLTSFRELFQGMYRKRTFVVWSIWFTSYLAFYGVSTWVPSIFKSVFNLSVEQSLLYGLILIAAGVLSAVVCALTIDTIGRKAWITGSMLLGAICFIILWLIGAKTATQVLVWTSLGYAWVAVVTMSVYLYTPEMYPTRMRALGTSLASAWLRLSSIIGPTYVGFILTKSSVEYVFLGFGVVSLIGAVIFGLAGIESKGKSLEELSP</sequence>
<keyword evidence="2" id="KW-0813">Transport</keyword>
<proteinExistence type="predicted"/>
<dbReference type="InterPro" id="IPR005829">
    <property type="entry name" value="Sugar_transporter_CS"/>
</dbReference>
<dbReference type="InterPro" id="IPR020846">
    <property type="entry name" value="MFS_dom"/>
</dbReference>
<feature type="transmembrane region" description="Helical" evidence="6">
    <location>
        <begin position="93"/>
        <end position="112"/>
    </location>
</feature>
<comment type="subcellular location">
    <subcellularLocation>
        <location evidence="1">Cell membrane</location>
        <topology evidence="1">Multi-pass membrane protein</topology>
    </subcellularLocation>
</comment>
<dbReference type="PROSITE" id="PS50850">
    <property type="entry name" value="MFS"/>
    <property type="match status" value="1"/>
</dbReference>
<evidence type="ECO:0000313" key="8">
    <source>
        <dbReference type="EMBL" id="OXM83809.1"/>
    </source>
</evidence>
<dbReference type="OrthoDB" id="9787026at2"/>
<dbReference type="PANTHER" id="PTHR23511">
    <property type="entry name" value="SYNAPTIC VESICLE GLYCOPROTEIN 2"/>
    <property type="match status" value="1"/>
</dbReference>
<gene>
    <name evidence="8" type="ORF">CF651_23945</name>
</gene>
<feature type="transmembrane region" description="Helical" evidence="6">
    <location>
        <begin position="301"/>
        <end position="322"/>
    </location>
</feature>
<dbReference type="GO" id="GO:0005886">
    <property type="term" value="C:plasma membrane"/>
    <property type="evidence" value="ECO:0007669"/>
    <property type="project" value="UniProtKB-SubCell"/>
</dbReference>
<keyword evidence="4 6" id="KW-1133">Transmembrane helix</keyword>
<keyword evidence="9" id="KW-1185">Reference proteome</keyword>
<dbReference type="Gene3D" id="1.20.1250.20">
    <property type="entry name" value="MFS general substrate transporter like domains"/>
    <property type="match status" value="1"/>
</dbReference>
<keyword evidence="5 6" id="KW-0472">Membrane</keyword>
<feature type="transmembrane region" description="Helical" evidence="6">
    <location>
        <begin position="265"/>
        <end position="289"/>
    </location>
</feature>
<dbReference type="GO" id="GO:0022857">
    <property type="term" value="F:transmembrane transporter activity"/>
    <property type="evidence" value="ECO:0007669"/>
    <property type="project" value="InterPro"/>
</dbReference>
<dbReference type="AlphaFoldDB" id="A0A229ULN3"/>
<dbReference type="SUPFAM" id="SSF103473">
    <property type="entry name" value="MFS general substrate transporter"/>
    <property type="match status" value="1"/>
</dbReference>
<dbReference type="InterPro" id="IPR036259">
    <property type="entry name" value="MFS_trans_sf"/>
</dbReference>
<evidence type="ECO:0000256" key="1">
    <source>
        <dbReference type="ARBA" id="ARBA00004651"/>
    </source>
</evidence>
<evidence type="ECO:0000256" key="5">
    <source>
        <dbReference type="ARBA" id="ARBA00023136"/>
    </source>
</evidence>
<dbReference type="CDD" id="cd17316">
    <property type="entry name" value="MFS_SV2_like"/>
    <property type="match status" value="1"/>
</dbReference>
<dbReference type="EMBL" id="NMQW01000038">
    <property type="protein sequence ID" value="OXM83809.1"/>
    <property type="molecule type" value="Genomic_DNA"/>
</dbReference>
<dbReference type="PANTHER" id="PTHR23511:SF34">
    <property type="entry name" value="SYNAPTIC VESICLE GLYCOPROTEIN 2"/>
    <property type="match status" value="1"/>
</dbReference>
<evidence type="ECO:0000256" key="6">
    <source>
        <dbReference type="SAM" id="Phobius"/>
    </source>
</evidence>
<dbReference type="InterPro" id="IPR005828">
    <property type="entry name" value="MFS_sugar_transport-like"/>
</dbReference>
<evidence type="ECO:0000313" key="9">
    <source>
        <dbReference type="Proteomes" id="UP000215509"/>
    </source>
</evidence>